<keyword evidence="1" id="KW-0812">Transmembrane</keyword>
<dbReference type="AlphaFoldDB" id="A0AAE0AT10"/>
<evidence type="ECO:0008006" key="4">
    <source>
        <dbReference type="Google" id="ProtNLM"/>
    </source>
</evidence>
<evidence type="ECO:0000313" key="3">
    <source>
        <dbReference type="Proteomes" id="UP001281410"/>
    </source>
</evidence>
<keyword evidence="1" id="KW-1133">Transmembrane helix</keyword>
<dbReference type="PANTHER" id="PTHR33128:SF55">
    <property type="entry name" value="TRANSMEMBRANE PROTEIN"/>
    <property type="match status" value="1"/>
</dbReference>
<dbReference type="PANTHER" id="PTHR33128">
    <property type="entry name" value="OS05G0103400 PROTEIN"/>
    <property type="match status" value="1"/>
</dbReference>
<dbReference type="Pfam" id="PF11820">
    <property type="entry name" value="DUF3339"/>
    <property type="match status" value="1"/>
</dbReference>
<proteinExistence type="predicted"/>
<keyword evidence="3" id="KW-1185">Reference proteome</keyword>
<reference evidence="2" key="1">
    <citation type="journal article" date="2023" name="Plant J.">
        <title>Genome sequences and population genomics provide insights into the demographic history, inbreeding, and mutation load of two 'living fossil' tree species of Dipteronia.</title>
        <authorList>
            <person name="Feng Y."/>
            <person name="Comes H.P."/>
            <person name="Chen J."/>
            <person name="Zhu S."/>
            <person name="Lu R."/>
            <person name="Zhang X."/>
            <person name="Li P."/>
            <person name="Qiu J."/>
            <person name="Olsen K.M."/>
            <person name="Qiu Y."/>
        </authorList>
    </citation>
    <scope>NUCLEOTIDE SEQUENCE</scope>
    <source>
        <strain evidence="2">NBL</strain>
    </source>
</reference>
<feature type="transmembrane region" description="Helical" evidence="1">
    <location>
        <begin position="44"/>
        <end position="68"/>
    </location>
</feature>
<protein>
    <recommendedName>
        <fullName evidence="4">Transmembrane protein</fullName>
    </recommendedName>
</protein>
<gene>
    <name evidence="2" type="ORF">Dsin_010703</name>
</gene>
<dbReference type="EMBL" id="JANJYJ010000003">
    <property type="protein sequence ID" value="KAK3223678.1"/>
    <property type="molecule type" value="Genomic_DNA"/>
</dbReference>
<keyword evidence="1" id="KW-0472">Membrane</keyword>
<dbReference type="Proteomes" id="UP001281410">
    <property type="component" value="Unassembled WGS sequence"/>
</dbReference>
<sequence length="69" mass="7652">MSDLGPLFIAVILFVLLTPGLLFQLPGKQRCVEFGNFQTSGASIMVHALLYFALISLFLVAIRVHLYIN</sequence>
<organism evidence="2 3">
    <name type="scientific">Dipteronia sinensis</name>
    <dbReference type="NCBI Taxonomy" id="43782"/>
    <lineage>
        <taxon>Eukaryota</taxon>
        <taxon>Viridiplantae</taxon>
        <taxon>Streptophyta</taxon>
        <taxon>Embryophyta</taxon>
        <taxon>Tracheophyta</taxon>
        <taxon>Spermatophyta</taxon>
        <taxon>Magnoliopsida</taxon>
        <taxon>eudicotyledons</taxon>
        <taxon>Gunneridae</taxon>
        <taxon>Pentapetalae</taxon>
        <taxon>rosids</taxon>
        <taxon>malvids</taxon>
        <taxon>Sapindales</taxon>
        <taxon>Sapindaceae</taxon>
        <taxon>Hippocastanoideae</taxon>
        <taxon>Acereae</taxon>
        <taxon>Dipteronia</taxon>
    </lineage>
</organism>
<accession>A0AAE0AT10</accession>
<comment type="caution">
    <text evidence="2">The sequence shown here is derived from an EMBL/GenBank/DDBJ whole genome shotgun (WGS) entry which is preliminary data.</text>
</comment>
<name>A0AAE0AT10_9ROSI</name>
<evidence type="ECO:0000313" key="2">
    <source>
        <dbReference type="EMBL" id="KAK3223678.1"/>
    </source>
</evidence>
<dbReference type="InterPro" id="IPR021775">
    <property type="entry name" value="DUF3339"/>
</dbReference>
<feature type="transmembrane region" description="Helical" evidence="1">
    <location>
        <begin position="6"/>
        <end position="23"/>
    </location>
</feature>
<evidence type="ECO:0000256" key="1">
    <source>
        <dbReference type="SAM" id="Phobius"/>
    </source>
</evidence>